<evidence type="ECO:0000313" key="3">
    <source>
        <dbReference type="EMBL" id="KAF0308002.1"/>
    </source>
</evidence>
<proteinExistence type="predicted"/>
<keyword evidence="2" id="KW-0812">Transmembrane</keyword>
<dbReference type="EMBL" id="VIIS01000518">
    <property type="protein sequence ID" value="KAF0308002.1"/>
    <property type="molecule type" value="Genomic_DNA"/>
</dbReference>
<dbReference type="AlphaFoldDB" id="A0A6A4X0N6"/>
<dbReference type="OrthoDB" id="444255at2759"/>
<name>A0A6A4X0N6_AMPAM</name>
<feature type="transmembrane region" description="Helical" evidence="2">
    <location>
        <begin position="12"/>
        <end position="32"/>
    </location>
</feature>
<dbReference type="Proteomes" id="UP000440578">
    <property type="component" value="Unassembled WGS sequence"/>
</dbReference>
<keyword evidence="2" id="KW-0472">Membrane</keyword>
<protein>
    <submittedName>
        <fullName evidence="3">Uncharacterized protein</fullName>
    </submittedName>
</protein>
<feature type="compositionally biased region" description="Gly residues" evidence="1">
    <location>
        <begin position="119"/>
        <end position="132"/>
    </location>
</feature>
<comment type="caution">
    <text evidence="3">The sequence shown here is derived from an EMBL/GenBank/DDBJ whole genome shotgun (WGS) entry which is preliminary data.</text>
</comment>
<gene>
    <name evidence="3" type="ORF">FJT64_020729</name>
</gene>
<evidence type="ECO:0000256" key="2">
    <source>
        <dbReference type="SAM" id="Phobius"/>
    </source>
</evidence>
<evidence type="ECO:0000313" key="4">
    <source>
        <dbReference type="Proteomes" id="UP000440578"/>
    </source>
</evidence>
<evidence type="ECO:0000256" key="1">
    <source>
        <dbReference type="SAM" id="MobiDB-lite"/>
    </source>
</evidence>
<feature type="region of interest" description="Disordered" evidence="1">
    <location>
        <begin position="115"/>
        <end position="172"/>
    </location>
</feature>
<accession>A0A6A4X0N6</accession>
<sequence>MELSVALVRRVRTAHTTVLLLIMGLVGVGILLQSLDVQRRFENHTGSSNQLRDCYRDLGRAYHRLRPRDSSPEGEAFRTRHWWLMAALVRALDIGQARSTPLAGQRLPLRVLPSVRAGAGHGGRGSGGGHRGAVGAQHHRPATDGGGQRRGRPTPTPVRPARGQSGAVVRRR</sequence>
<keyword evidence="2" id="KW-1133">Transmembrane helix</keyword>
<reference evidence="3 4" key="1">
    <citation type="submission" date="2019-07" db="EMBL/GenBank/DDBJ databases">
        <title>Draft genome assembly of a fouling barnacle, Amphibalanus amphitrite (Darwin, 1854): The first reference genome for Thecostraca.</title>
        <authorList>
            <person name="Kim W."/>
        </authorList>
    </citation>
    <scope>NUCLEOTIDE SEQUENCE [LARGE SCALE GENOMIC DNA]</scope>
    <source>
        <strain evidence="3">SNU_AA5</strain>
        <tissue evidence="3">Soma without cirri and trophi</tissue>
    </source>
</reference>
<organism evidence="3 4">
    <name type="scientific">Amphibalanus amphitrite</name>
    <name type="common">Striped barnacle</name>
    <name type="synonym">Balanus amphitrite</name>
    <dbReference type="NCBI Taxonomy" id="1232801"/>
    <lineage>
        <taxon>Eukaryota</taxon>
        <taxon>Metazoa</taxon>
        <taxon>Ecdysozoa</taxon>
        <taxon>Arthropoda</taxon>
        <taxon>Crustacea</taxon>
        <taxon>Multicrustacea</taxon>
        <taxon>Cirripedia</taxon>
        <taxon>Thoracica</taxon>
        <taxon>Thoracicalcarea</taxon>
        <taxon>Balanomorpha</taxon>
        <taxon>Balanoidea</taxon>
        <taxon>Balanidae</taxon>
        <taxon>Amphibalaninae</taxon>
        <taxon>Amphibalanus</taxon>
    </lineage>
</organism>
<keyword evidence="4" id="KW-1185">Reference proteome</keyword>